<dbReference type="EMBL" id="FNKY01000001">
    <property type="protein sequence ID" value="SDQ79437.1"/>
    <property type="molecule type" value="Genomic_DNA"/>
</dbReference>
<sequence length="308" mass="34960">MTSNGFPIVRALALELGKLEMPVVLRYDIARITWHLYKAQVYEGQPLKIKRAALDTRTFTNIERKLQNDAVLKSLQGLPDRAAYSLIGANVTDRSAIICSIDPFCYLSHLSAMEFHGLTDRMPEQIYVSTPRGSDWTIFAEEKMEKDLGKDFEVYRKSGLPLLRRTTITKIGHRSVHRYASIHPGAFRIIKGSPIRVATIGRTFLDMLRKPDLCGGIAHVIQVFKKYAAINKRLIFDELDQHGAPIDKVRAGFILEEICQIRDPRINAWSIFAARGGSRRLDPAADYEPNFSERWMLSINIATSDEEL</sequence>
<organism evidence="1 2">
    <name type="scientific">Nitrosospira multiformis</name>
    <dbReference type="NCBI Taxonomy" id="1231"/>
    <lineage>
        <taxon>Bacteria</taxon>
        <taxon>Pseudomonadati</taxon>
        <taxon>Pseudomonadota</taxon>
        <taxon>Betaproteobacteria</taxon>
        <taxon>Nitrosomonadales</taxon>
        <taxon>Nitrosomonadaceae</taxon>
        <taxon>Nitrosospira</taxon>
    </lineage>
</organism>
<name>A0ABY0TGG5_9PROT</name>
<proteinExistence type="predicted"/>
<dbReference type="Proteomes" id="UP000183471">
    <property type="component" value="Unassembled WGS sequence"/>
</dbReference>
<gene>
    <name evidence="1" type="ORF">SAMN05216402_2313</name>
</gene>
<accession>A0ABY0TGG5</accession>
<evidence type="ECO:0000313" key="1">
    <source>
        <dbReference type="EMBL" id="SDQ79437.1"/>
    </source>
</evidence>
<comment type="caution">
    <text evidence="1">The sequence shown here is derived from an EMBL/GenBank/DDBJ whole genome shotgun (WGS) entry which is preliminary data.</text>
</comment>
<protein>
    <submittedName>
        <fullName evidence="1">Transcriptional regulator, AbiEi antitoxin, Type IV TA system</fullName>
    </submittedName>
</protein>
<reference evidence="1 2" key="1">
    <citation type="submission" date="2016-10" db="EMBL/GenBank/DDBJ databases">
        <authorList>
            <person name="Varghese N."/>
            <person name="Submissions S."/>
        </authorList>
    </citation>
    <scope>NUCLEOTIDE SEQUENCE [LARGE SCALE GENOMIC DNA]</scope>
    <source>
        <strain evidence="1 2">Nl1</strain>
    </source>
</reference>
<keyword evidence="2" id="KW-1185">Reference proteome</keyword>
<evidence type="ECO:0000313" key="2">
    <source>
        <dbReference type="Proteomes" id="UP000183471"/>
    </source>
</evidence>